<keyword evidence="6" id="KW-0066">ATP synthesis</keyword>
<evidence type="ECO:0000256" key="5">
    <source>
        <dbReference type="ARBA" id="ARBA00023136"/>
    </source>
</evidence>
<dbReference type="Pfam" id="PF00213">
    <property type="entry name" value="OSCP"/>
    <property type="match status" value="1"/>
</dbReference>
<keyword evidence="2" id="KW-0813">Transport</keyword>
<dbReference type="RefSeq" id="WP_338690342.1">
    <property type="nucleotide sequence ID" value="NZ_AP024702.1"/>
</dbReference>
<dbReference type="PANTHER" id="PTHR11910">
    <property type="entry name" value="ATP SYNTHASE DELTA CHAIN"/>
    <property type="match status" value="1"/>
</dbReference>
<evidence type="ECO:0000313" key="7">
    <source>
        <dbReference type="EMBL" id="BCX47888.1"/>
    </source>
</evidence>
<dbReference type="EMBL" id="AP024702">
    <property type="protein sequence ID" value="BCX47888.1"/>
    <property type="molecule type" value="Genomic_DNA"/>
</dbReference>
<proteinExistence type="predicted"/>
<name>A0ABN6H7I6_9BACT</name>
<dbReference type="InterPro" id="IPR020781">
    <property type="entry name" value="ATPase_OSCP/d_CS"/>
</dbReference>
<evidence type="ECO:0000256" key="1">
    <source>
        <dbReference type="ARBA" id="ARBA00004370"/>
    </source>
</evidence>
<protein>
    <submittedName>
        <fullName evidence="7">F0F1ATP synthase subunit delta</fullName>
    </submittedName>
</protein>
<dbReference type="PROSITE" id="PS00389">
    <property type="entry name" value="ATPASE_DELTA"/>
    <property type="match status" value="1"/>
</dbReference>
<sequence length="130" mass="14643">MKISKVAASTARRIFRLCQTDGRLDEERLAKAVRQLATEKPRDYRGILGALKRLVRLELESRRVIIESADTLDEATQQRVTAGLIAKYGNQLTFEYRVNPELLGGLKVRVGSDVWDGSVKGRLDRLAQAF</sequence>
<dbReference type="Proteomes" id="UP001374893">
    <property type="component" value="Chromosome"/>
</dbReference>
<reference evidence="7 8" key="1">
    <citation type="submission" date="2021-06" db="EMBL/GenBank/DDBJ databases">
        <title>Complete genome of Haloferula helveola possessing various polysaccharide degrading enzymes.</title>
        <authorList>
            <person name="Takami H."/>
            <person name="Huang C."/>
            <person name="Hamasaki K."/>
        </authorList>
    </citation>
    <scope>NUCLEOTIDE SEQUENCE [LARGE SCALE GENOMIC DNA]</scope>
    <source>
        <strain evidence="7 8">CN-1</strain>
    </source>
</reference>
<evidence type="ECO:0000313" key="8">
    <source>
        <dbReference type="Proteomes" id="UP001374893"/>
    </source>
</evidence>
<evidence type="ECO:0000256" key="3">
    <source>
        <dbReference type="ARBA" id="ARBA00022781"/>
    </source>
</evidence>
<keyword evidence="4" id="KW-0406">Ion transport</keyword>
<keyword evidence="5" id="KW-0472">Membrane</keyword>
<comment type="subcellular location">
    <subcellularLocation>
        <location evidence="1">Membrane</location>
    </subcellularLocation>
</comment>
<dbReference type="InterPro" id="IPR000711">
    <property type="entry name" value="ATPase_OSCP/dsu"/>
</dbReference>
<keyword evidence="8" id="KW-1185">Reference proteome</keyword>
<keyword evidence="3" id="KW-0375">Hydrogen ion transport</keyword>
<evidence type="ECO:0000256" key="6">
    <source>
        <dbReference type="ARBA" id="ARBA00023310"/>
    </source>
</evidence>
<evidence type="ECO:0000256" key="2">
    <source>
        <dbReference type="ARBA" id="ARBA00022448"/>
    </source>
</evidence>
<evidence type="ECO:0000256" key="4">
    <source>
        <dbReference type="ARBA" id="ARBA00023065"/>
    </source>
</evidence>
<gene>
    <name evidence="7" type="ORF">HAHE_17960</name>
</gene>
<organism evidence="7 8">
    <name type="scientific">Haloferula helveola</name>
    <dbReference type="NCBI Taxonomy" id="490095"/>
    <lineage>
        <taxon>Bacteria</taxon>
        <taxon>Pseudomonadati</taxon>
        <taxon>Verrucomicrobiota</taxon>
        <taxon>Verrucomicrobiia</taxon>
        <taxon>Verrucomicrobiales</taxon>
        <taxon>Verrucomicrobiaceae</taxon>
        <taxon>Haloferula</taxon>
    </lineage>
</organism>
<accession>A0ABN6H7I6</accession>